<comment type="caution">
    <text evidence="3">The sequence shown here is derived from an EMBL/GenBank/DDBJ whole genome shotgun (WGS) entry which is preliminary data.</text>
</comment>
<dbReference type="PANTHER" id="PTHR30486:SF6">
    <property type="entry name" value="TYPE IV PILUS RETRACTATION ATPASE PILT"/>
    <property type="match status" value="1"/>
</dbReference>
<feature type="domain" description="Bacterial type II secretion system protein E" evidence="2">
    <location>
        <begin position="275"/>
        <end position="538"/>
    </location>
</feature>
<dbReference type="Gene3D" id="3.30.450.380">
    <property type="match status" value="1"/>
</dbReference>
<accession>A0A8T4GTV7</accession>
<sequence>MSLLPRRSADACRCQPAFVAPASTGVQDRTELQVDADDCPGDGDLAVEPPCRATVIDALADRGADAIRVRSAGYERWYVEDAVALLRAAGQFAALAEHHDAEITATARTDPLGAAHEAVGRSGPVGRLAAETGLAEGAARADGDGYEAALRSHDGPAIARCRIDHRPPAEARLRDSVSLEPGGTVRRYTLGLDSAGDADALYHLTPASASFDARAFELLNDAAAWLADSGGSSDLAPARAVRQVAHGDDPVEELATILRKHTHGAGVLEDLFADQRVSDAYVTAPAGETPIRVVVDGESMPTNVRLTPEGVGTLASRVRRVSGRSFSRASPQVDAALSVGPPGDREQVRVAGVTRPLSPGTAFAIRRHDSEPWTLPRLVAVGSLTPRSAGLLSLAVERGATGLVAGARGAGKTTTLGALLWALPHRTRTVLIEDTPELPAAALRAAGRDVQSLRVSRGDDETGETSPASALRTALRLGEGALIVGEVRGEEAGTLYEAMHVGAASGTVLGTVHGDGAGSIRTRMTEDLGVSESAFAATGFVLTVADTARGRRAVGLEEVEAVAGGTELRPLFTLQDGDLEPTGRLDRGESSLLADLVAPGENYGDVLAGLRERSEHLRALAADGVTRPAAIRAERQEASSATVPDTGGGSW</sequence>
<dbReference type="PANTHER" id="PTHR30486">
    <property type="entry name" value="TWITCHING MOTILITY PROTEIN PILT"/>
    <property type="match status" value="1"/>
</dbReference>
<dbReference type="Gene3D" id="3.40.50.300">
    <property type="entry name" value="P-loop containing nucleotide triphosphate hydrolases"/>
    <property type="match status" value="1"/>
</dbReference>
<proteinExistence type="inferred from homology"/>
<name>A0A8T4GTV7_9EURY</name>
<protein>
    <submittedName>
        <fullName evidence="3">Type IV secretory pathway ATPase VirB11/archaellum biosynthesis ATPase</fullName>
    </submittedName>
</protein>
<dbReference type="GO" id="GO:0016887">
    <property type="term" value="F:ATP hydrolysis activity"/>
    <property type="evidence" value="ECO:0007669"/>
    <property type="project" value="InterPro"/>
</dbReference>
<dbReference type="SUPFAM" id="SSF52540">
    <property type="entry name" value="P-loop containing nucleoside triphosphate hydrolases"/>
    <property type="match status" value="1"/>
</dbReference>
<dbReference type="OrthoDB" id="31341at2157"/>
<organism evidence="3 4">
    <name type="scientific">Halolamina salifodinae</name>
    <dbReference type="NCBI Taxonomy" id="1202767"/>
    <lineage>
        <taxon>Archaea</taxon>
        <taxon>Methanobacteriati</taxon>
        <taxon>Methanobacteriota</taxon>
        <taxon>Stenosarchaea group</taxon>
        <taxon>Halobacteria</taxon>
        <taxon>Halobacteriales</taxon>
        <taxon>Haloferacaceae</taxon>
    </lineage>
</organism>
<dbReference type="RefSeq" id="WP_209489316.1">
    <property type="nucleotide sequence ID" value="NZ_JAGGLC010000001.1"/>
</dbReference>
<comment type="similarity">
    <text evidence="1">Belongs to the GSP E family.</text>
</comment>
<dbReference type="EMBL" id="JAGGLC010000001">
    <property type="protein sequence ID" value="MBP1985582.1"/>
    <property type="molecule type" value="Genomic_DNA"/>
</dbReference>
<evidence type="ECO:0000259" key="2">
    <source>
        <dbReference type="Pfam" id="PF00437"/>
    </source>
</evidence>
<dbReference type="InterPro" id="IPR027417">
    <property type="entry name" value="P-loop_NTPase"/>
</dbReference>
<evidence type="ECO:0000256" key="1">
    <source>
        <dbReference type="ARBA" id="ARBA00006611"/>
    </source>
</evidence>
<reference evidence="3" key="1">
    <citation type="submission" date="2021-03" db="EMBL/GenBank/DDBJ databases">
        <title>Genomic Encyclopedia of Type Strains, Phase IV (KMG-IV): sequencing the most valuable type-strain genomes for metagenomic binning, comparative biology and taxonomic classification.</title>
        <authorList>
            <person name="Goeker M."/>
        </authorList>
    </citation>
    <scope>NUCLEOTIDE SEQUENCE</scope>
    <source>
        <strain evidence="3">DSM 26232</strain>
    </source>
</reference>
<gene>
    <name evidence="3" type="ORF">J2753_000055</name>
</gene>
<dbReference type="InterPro" id="IPR050921">
    <property type="entry name" value="T4SS_GSP_E_ATPase"/>
</dbReference>
<dbReference type="InterPro" id="IPR001482">
    <property type="entry name" value="T2SS/T4SS_dom"/>
</dbReference>
<dbReference type="Pfam" id="PF00437">
    <property type="entry name" value="T2SSE"/>
    <property type="match status" value="1"/>
</dbReference>
<evidence type="ECO:0000313" key="4">
    <source>
        <dbReference type="Proteomes" id="UP000823736"/>
    </source>
</evidence>
<dbReference type="AlphaFoldDB" id="A0A8T4GTV7"/>
<dbReference type="Proteomes" id="UP000823736">
    <property type="component" value="Unassembled WGS sequence"/>
</dbReference>
<keyword evidence="4" id="KW-1185">Reference proteome</keyword>
<evidence type="ECO:0000313" key="3">
    <source>
        <dbReference type="EMBL" id="MBP1985582.1"/>
    </source>
</evidence>